<sequence>MPKQVLRLHQVLLAQELIAANSFHLSVEVMDKHMRLPISASLAPRQHSRCEDRRHAARRRRVIATRSVHQYHIPSNLVQVIREVVDPQLTVGEE</sequence>
<dbReference type="AlphaFoldDB" id="A0A822XIY4"/>
<evidence type="ECO:0000313" key="1">
    <source>
        <dbReference type="EMBL" id="DAD21474.1"/>
    </source>
</evidence>
<keyword evidence="2" id="KW-1185">Reference proteome</keyword>
<comment type="caution">
    <text evidence="1">The sequence shown here is derived from an EMBL/GenBank/DDBJ whole genome shotgun (WGS) entry which is preliminary data.</text>
</comment>
<dbReference type="EMBL" id="DUZY01000001">
    <property type="protein sequence ID" value="DAD21474.1"/>
    <property type="molecule type" value="Genomic_DNA"/>
</dbReference>
<protein>
    <submittedName>
        <fullName evidence="1">Uncharacterized protein</fullName>
    </submittedName>
</protein>
<dbReference type="Proteomes" id="UP000607653">
    <property type="component" value="Unassembled WGS sequence"/>
</dbReference>
<evidence type="ECO:0000313" key="2">
    <source>
        <dbReference type="Proteomes" id="UP000607653"/>
    </source>
</evidence>
<reference evidence="1 2" key="1">
    <citation type="journal article" date="2020" name="Mol. Biol. Evol.">
        <title>Distinct Expression and Methylation Patterns for Genes with Different Fates following a Single Whole-Genome Duplication in Flowering Plants.</title>
        <authorList>
            <person name="Shi T."/>
            <person name="Rahmani R.S."/>
            <person name="Gugger P.F."/>
            <person name="Wang M."/>
            <person name="Li H."/>
            <person name="Zhang Y."/>
            <person name="Li Z."/>
            <person name="Wang Q."/>
            <person name="Van de Peer Y."/>
            <person name="Marchal K."/>
            <person name="Chen J."/>
        </authorList>
    </citation>
    <scope>NUCLEOTIDE SEQUENCE [LARGE SCALE GENOMIC DNA]</scope>
    <source>
        <tissue evidence="1">Leaf</tissue>
    </source>
</reference>
<name>A0A822XIY4_NELNU</name>
<proteinExistence type="predicted"/>
<organism evidence="1 2">
    <name type="scientific">Nelumbo nucifera</name>
    <name type="common">Sacred lotus</name>
    <dbReference type="NCBI Taxonomy" id="4432"/>
    <lineage>
        <taxon>Eukaryota</taxon>
        <taxon>Viridiplantae</taxon>
        <taxon>Streptophyta</taxon>
        <taxon>Embryophyta</taxon>
        <taxon>Tracheophyta</taxon>
        <taxon>Spermatophyta</taxon>
        <taxon>Magnoliopsida</taxon>
        <taxon>Proteales</taxon>
        <taxon>Nelumbonaceae</taxon>
        <taxon>Nelumbo</taxon>
    </lineage>
</organism>
<gene>
    <name evidence="1" type="ORF">HUJ06_022937</name>
</gene>
<accession>A0A822XIY4</accession>